<evidence type="ECO:0000259" key="6">
    <source>
        <dbReference type="Pfam" id="PF13675"/>
    </source>
</evidence>
<dbReference type="Pfam" id="PF13675">
    <property type="entry name" value="PilJ"/>
    <property type="match status" value="2"/>
</dbReference>
<dbReference type="InterPro" id="IPR042295">
    <property type="entry name" value="NarX-like_N_sf"/>
</dbReference>
<dbReference type="AlphaFoldDB" id="A0A2N8T3A5"/>
<keyword evidence="5" id="KW-0732">Signal</keyword>
<evidence type="ECO:0000256" key="3">
    <source>
        <dbReference type="ARBA" id="ARBA00022989"/>
    </source>
</evidence>
<dbReference type="Proteomes" id="UP000236023">
    <property type="component" value="Unassembled WGS sequence"/>
</dbReference>
<name>A0A2N8T3A5_STUST</name>
<dbReference type="EMBL" id="POUT01000006">
    <property type="protein sequence ID" value="PNG09210.1"/>
    <property type="molecule type" value="Genomic_DNA"/>
</dbReference>
<comment type="subcellular location">
    <subcellularLocation>
        <location evidence="1">Membrane</location>
        <topology evidence="1">Multi-pass membrane protein</topology>
    </subcellularLocation>
</comment>
<dbReference type="GO" id="GO:0016020">
    <property type="term" value="C:membrane"/>
    <property type="evidence" value="ECO:0007669"/>
    <property type="project" value="UniProtKB-SubCell"/>
</dbReference>
<sequence length="261" mass="29378">MLQHLLRLALLAALLLAGLPGHAAISDAEAVNRAGMQRMLSQRIAKSYLMIATETRADLAASQLDASIASVEENTLALDDYASSSSVRKALDQAVETWQQYRQLALTRPDRQQSAELLRLADRFLTQSEALVLEIERQSGNQAARLVNRSGRQRMLSQRIAMLYLAMSWKLPDNRLRDDFETAVAEFDRGLQELRAAPQNSERINRQLEQVGTQWRFAQAGFSLADDSRFVPTVIVTTSESLLRKMEDLTREYERLAGSTR</sequence>
<organism evidence="7 8">
    <name type="scientific">Stutzerimonas stutzeri</name>
    <name type="common">Pseudomonas stutzeri</name>
    <dbReference type="NCBI Taxonomy" id="316"/>
    <lineage>
        <taxon>Bacteria</taxon>
        <taxon>Pseudomonadati</taxon>
        <taxon>Pseudomonadota</taxon>
        <taxon>Gammaproteobacteria</taxon>
        <taxon>Pseudomonadales</taxon>
        <taxon>Pseudomonadaceae</taxon>
        <taxon>Stutzerimonas</taxon>
    </lineage>
</organism>
<evidence type="ECO:0000256" key="4">
    <source>
        <dbReference type="ARBA" id="ARBA00023136"/>
    </source>
</evidence>
<feature type="chain" id="PRO_5014951583" description="NarX-like N-terminal domain-containing protein" evidence="5">
    <location>
        <begin position="24"/>
        <end position="261"/>
    </location>
</feature>
<evidence type="ECO:0000256" key="1">
    <source>
        <dbReference type="ARBA" id="ARBA00004141"/>
    </source>
</evidence>
<evidence type="ECO:0000256" key="5">
    <source>
        <dbReference type="SAM" id="SignalP"/>
    </source>
</evidence>
<dbReference type="Gene3D" id="1.20.120.960">
    <property type="entry name" value="Histidine kinase NarX, sensor domain"/>
    <property type="match status" value="2"/>
</dbReference>
<accession>A0A2N8T3A5</accession>
<keyword evidence="4" id="KW-0472">Membrane</keyword>
<evidence type="ECO:0000313" key="8">
    <source>
        <dbReference type="Proteomes" id="UP000236023"/>
    </source>
</evidence>
<feature type="domain" description="NarX-like N-terminal" evidence="6">
    <location>
        <begin position="141"/>
        <end position="218"/>
    </location>
</feature>
<gene>
    <name evidence="7" type="ORF">CXK94_11775</name>
</gene>
<keyword evidence="3" id="KW-1133">Transmembrane helix</keyword>
<evidence type="ECO:0000313" key="7">
    <source>
        <dbReference type="EMBL" id="PNG09210.1"/>
    </source>
</evidence>
<feature type="signal peptide" evidence="5">
    <location>
        <begin position="1"/>
        <end position="23"/>
    </location>
</feature>
<protein>
    <recommendedName>
        <fullName evidence="6">NarX-like N-terminal domain-containing protein</fullName>
    </recommendedName>
</protein>
<evidence type="ECO:0000256" key="2">
    <source>
        <dbReference type="ARBA" id="ARBA00022692"/>
    </source>
</evidence>
<feature type="domain" description="NarX-like N-terminal" evidence="6">
    <location>
        <begin position="26"/>
        <end position="123"/>
    </location>
</feature>
<comment type="caution">
    <text evidence="7">The sequence shown here is derived from an EMBL/GenBank/DDBJ whole genome shotgun (WGS) entry which is preliminary data.</text>
</comment>
<dbReference type="InterPro" id="IPR029095">
    <property type="entry name" value="NarX-like_N"/>
</dbReference>
<dbReference type="RefSeq" id="WP_102894484.1">
    <property type="nucleotide sequence ID" value="NZ_JAMOHU010000036.1"/>
</dbReference>
<proteinExistence type="predicted"/>
<reference evidence="7 8" key="1">
    <citation type="submission" date="2018-01" db="EMBL/GenBank/DDBJ databases">
        <title>Denitrification phenotypes of diverse strains of Pseudomonas stutzeri.</title>
        <authorList>
            <person name="Milligan D.A."/>
            <person name="Bergaust L."/>
            <person name="Bakken L.R."/>
            <person name="Frostegard A."/>
        </authorList>
    </citation>
    <scope>NUCLEOTIDE SEQUENCE [LARGE SCALE GENOMIC DNA]</scope>
    <source>
        <strain evidence="7 8">24a75</strain>
    </source>
</reference>
<keyword evidence="2" id="KW-0812">Transmembrane</keyword>